<gene>
    <name evidence="9" type="ORF">B0T22DRAFT_478996</name>
</gene>
<feature type="domain" description="Tyrosine specific protein phosphatases" evidence="8">
    <location>
        <begin position="89"/>
        <end position="128"/>
    </location>
</feature>
<protein>
    <submittedName>
        <fullName evidence="9">Protein-tyrosine phosphatase-like protein</fullName>
    </submittedName>
</protein>
<dbReference type="PANTHER" id="PTHR45948">
    <property type="entry name" value="DUAL SPECIFICITY PROTEIN PHOSPHATASE DDB_G0269404-RELATED"/>
    <property type="match status" value="1"/>
</dbReference>
<keyword evidence="3" id="KW-0904">Protein phosphatase</keyword>
<feature type="region of interest" description="Disordered" evidence="6">
    <location>
        <begin position="59"/>
        <end position="79"/>
    </location>
</feature>
<comment type="similarity">
    <text evidence="1">Belongs to the protein-tyrosine phosphatase family. Non-receptor class dual specificity subfamily.</text>
</comment>
<evidence type="ECO:0000259" key="7">
    <source>
        <dbReference type="PROSITE" id="PS50054"/>
    </source>
</evidence>
<comment type="catalytic activity">
    <reaction evidence="4">
        <text>O-phospho-L-seryl-[protein] + H2O = L-seryl-[protein] + phosphate</text>
        <dbReference type="Rhea" id="RHEA:20629"/>
        <dbReference type="Rhea" id="RHEA-COMP:9863"/>
        <dbReference type="Rhea" id="RHEA-COMP:11604"/>
        <dbReference type="ChEBI" id="CHEBI:15377"/>
        <dbReference type="ChEBI" id="CHEBI:29999"/>
        <dbReference type="ChEBI" id="CHEBI:43474"/>
        <dbReference type="ChEBI" id="CHEBI:83421"/>
        <dbReference type="EC" id="3.1.3.16"/>
    </reaction>
</comment>
<dbReference type="SUPFAM" id="SSF52799">
    <property type="entry name" value="(Phosphotyrosine protein) phosphatases II"/>
    <property type="match status" value="1"/>
</dbReference>
<dbReference type="InterPro" id="IPR000387">
    <property type="entry name" value="Tyr_Pase_dom"/>
</dbReference>
<evidence type="ECO:0000256" key="4">
    <source>
        <dbReference type="ARBA" id="ARBA00047761"/>
    </source>
</evidence>
<dbReference type="InterPro" id="IPR016130">
    <property type="entry name" value="Tyr_Pase_AS"/>
</dbReference>
<dbReference type="AlphaFoldDB" id="A0AAE0X7T9"/>
<dbReference type="GO" id="GO:0005829">
    <property type="term" value="C:cytosol"/>
    <property type="evidence" value="ECO:0007669"/>
    <property type="project" value="TreeGrafter"/>
</dbReference>
<evidence type="ECO:0000256" key="3">
    <source>
        <dbReference type="ARBA" id="ARBA00022912"/>
    </source>
</evidence>
<comment type="catalytic activity">
    <reaction evidence="5">
        <text>O-phospho-L-threonyl-[protein] + H2O = L-threonyl-[protein] + phosphate</text>
        <dbReference type="Rhea" id="RHEA:47004"/>
        <dbReference type="Rhea" id="RHEA-COMP:11060"/>
        <dbReference type="Rhea" id="RHEA-COMP:11605"/>
        <dbReference type="ChEBI" id="CHEBI:15377"/>
        <dbReference type="ChEBI" id="CHEBI:30013"/>
        <dbReference type="ChEBI" id="CHEBI:43474"/>
        <dbReference type="ChEBI" id="CHEBI:61977"/>
        <dbReference type="EC" id="3.1.3.16"/>
    </reaction>
</comment>
<reference evidence="9" key="1">
    <citation type="journal article" date="2023" name="Mol. Phylogenet. Evol.">
        <title>Genome-scale phylogeny and comparative genomics of the fungal order Sordariales.</title>
        <authorList>
            <person name="Hensen N."/>
            <person name="Bonometti L."/>
            <person name="Westerberg I."/>
            <person name="Brannstrom I.O."/>
            <person name="Guillou S."/>
            <person name="Cros-Aarteil S."/>
            <person name="Calhoun S."/>
            <person name="Haridas S."/>
            <person name="Kuo A."/>
            <person name="Mondo S."/>
            <person name="Pangilinan J."/>
            <person name="Riley R."/>
            <person name="LaButti K."/>
            <person name="Andreopoulos B."/>
            <person name="Lipzen A."/>
            <person name="Chen C."/>
            <person name="Yan M."/>
            <person name="Daum C."/>
            <person name="Ng V."/>
            <person name="Clum A."/>
            <person name="Steindorff A."/>
            <person name="Ohm R.A."/>
            <person name="Martin F."/>
            <person name="Silar P."/>
            <person name="Natvig D.O."/>
            <person name="Lalanne C."/>
            <person name="Gautier V."/>
            <person name="Ament-Velasquez S.L."/>
            <person name="Kruys A."/>
            <person name="Hutchinson M.I."/>
            <person name="Powell A.J."/>
            <person name="Barry K."/>
            <person name="Miller A.N."/>
            <person name="Grigoriev I.V."/>
            <person name="Debuchy R."/>
            <person name="Gladieux P."/>
            <person name="Hiltunen Thoren M."/>
            <person name="Johannesson H."/>
        </authorList>
    </citation>
    <scope>NUCLEOTIDE SEQUENCE</scope>
    <source>
        <strain evidence="9">CBS 314.62</strain>
    </source>
</reference>
<accession>A0AAE0X7T9</accession>
<dbReference type="Proteomes" id="UP001270362">
    <property type="component" value="Unassembled WGS sequence"/>
</dbReference>
<evidence type="ECO:0000256" key="1">
    <source>
        <dbReference type="ARBA" id="ARBA00008601"/>
    </source>
</evidence>
<dbReference type="PROSITE" id="PS50054">
    <property type="entry name" value="TYR_PHOSPHATASE_DUAL"/>
    <property type="match status" value="1"/>
</dbReference>
<organism evidence="9 10">
    <name type="scientific">Podospora appendiculata</name>
    <dbReference type="NCBI Taxonomy" id="314037"/>
    <lineage>
        <taxon>Eukaryota</taxon>
        <taxon>Fungi</taxon>
        <taxon>Dikarya</taxon>
        <taxon>Ascomycota</taxon>
        <taxon>Pezizomycotina</taxon>
        <taxon>Sordariomycetes</taxon>
        <taxon>Sordariomycetidae</taxon>
        <taxon>Sordariales</taxon>
        <taxon>Podosporaceae</taxon>
        <taxon>Podospora</taxon>
    </lineage>
</organism>
<dbReference type="InterPro" id="IPR000340">
    <property type="entry name" value="Dual-sp_phosphatase_cat-dom"/>
</dbReference>
<dbReference type="PANTHER" id="PTHR45948:SF2">
    <property type="entry name" value="DUAL SPECIFICITY PROTEIN PHOSPHATASE"/>
    <property type="match status" value="1"/>
</dbReference>
<sequence>MAVQHWEPLDITKIDDGLFLGNVTCSTDPRTLRKHDITTIVSLLIGPNSTDLLARLPAISQGGAGPSQHRRTSSLPPSAAHWQPAQYNVLVHCYAGSSRSATVVIAYLMRKMRKGRDTMLDLVEGMRSVCPNDSFMDQLNTWEKTRYTLYAQPQNPRLPYEPKPLCADYLVRLERRKKPGLSLNSEAMAAWPGGYQAGGSNAICVWGDGTWKQWQWWY</sequence>
<dbReference type="GO" id="GO:0004725">
    <property type="term" value="F:protein tyrosine phosphatase activity"/>
    <property type="evidence" value="ECO:0007669"/>
    <property type="project" value="TreeGrafter"/>
</dbReference>
<dbReference type="EMBL" id="JAULSO010000002">
    <property type="protein sequence ID" value="KAK3687703.1"/>
    <property type="molecule type" value="Genomic_DNA"/>
</dbReference>
<dbReference type="GO" id="GO:0007165">
    <property type="term" value="P:signal transduction"/>
    <property type="evidence" value="ECO:0007669"/>
    <property type="project" value="TreeGrafter"/>
</dbReference>
<proteinExistence type="inferred from homology"/>
<dbReference type="GO" id="GO:0004722">
    <property type="term" value="F:protein serine/threonine phosphatase activity"/>
    <property type="evidence" value="ECO:0007669"/>
    <property type="project" value="UniProtKB-EC"/>
</dbReference>
<keyword evidence="2" id="KW-0378">Hydrolase</keyword>
<dbReference type="SMART" id="SM00195">
    <property type="entry name" value="DSPc"/>
    <property type="match status" value="1"/>
</dbReference>
<evidence type="ECO:0000256" key="6">
    <source>
        <dbReference type="SAM" id="MobiDB-lite"/>
    </source>
</evidence>
<dbReference type="Pfam" id="PF00782">
    <property type="entry name" value="DSPc"/>
    <property type="match status" value="1"/>
</dbReference>
<name>A0AAE0X7T9_9PEZI</name>
<evidence type="ECO:0000313" key="10">
    <source>
        <dbReference type="Proteomes" id="UP001270362"/>
    </source>
</evidence>
<dbReference type="InterPro" id="IPR020422">
    <property type="entry name" value="TYR_PHOSPHATASE_DUAL_dom"/>
</dbReference>
<dbReference type="Gene3D" id="3.90.190.10">
    <property type="entry name" value="Protein tyrosine phosphatase superfamily"/>
    <property type="match status" value="1"/>
</dbReference>
<evidence type="ECO:0000256" key="2">
    <source>
        <dbReference type="ARBA" id="ARBA00022801"/>
    </source>
</evidence>
<dbReference type="InterPro" id="IPR029021">
    <property type="entry name" value="Prot-tyrosine_phosphatase-like"/>
</dbReference>
<reference evidence="9" key="2">
    <citation type="submission" date="2023-06" db="EMBL/GenBank/DDBJ databases">
        <authorList>
            <consortium name="Lawrence Berkeley National Laboratory"/>
            <person name="Haridas S."/>
            <person name="Hensen N."/>
            <person name="Bonometti L."/>
            <person name="Westerberg I."/>
            <person name="Brannstrom I.O."/>
            <person name="Guillou S."/>
            <person name="Cros-Aarteil S."/>
            <person name="Calhoun S."/>
            <person name="Kuo A."/>
            <person name="Mondo S."/>
            <person name="Pangilinan J."/>
            <person name="Riley R."/>
            <person name="Labutti K."/>
            <person name="Andreopoulos B."/>
            <person name="Lipzen A."/>
            <person name="Chen C."/>
            <person name="Yanf M."/>
            <person name="Daum C."/>
            <person name="Ng V."/>
            <person name="Clum A."/>
            <person name="Steindorff A."/>
            <person name="Ohm R."/>
            <person name="Martin F."/>
            <person name="Silar P."/>
            <person name="Natvig D."/>
            <person name="Lalanne C."/>
            <person name="Gautier V."/>
            <person name="Ament-Velasquez S.L."/>
            <person name="Kruys A."/>
            <person name="Hutchinson M.I."/>
            <person name="Powell A.J."/>
            <person name="Barry K."/>
            <person name="Miller A.N."/>
            <person name="Grigoriev I.V."/>
            <person name="Debuchy R."/>
            <person name="Gladieux P."/>
            <person name="Thoren M.H."/>
            <person name="Johannesson H."/>
        </authorList>
    </citation>
    <scope>NUCLEOTIDE SEQUENCE</scope>
    <source>
        <strain evidence="9">CBS 314.62</strain>
    </source>
</reference>
<evidence type="ECO:0000313" key="9">
    <source>
        <dbReference type="EMBL" id="KAK3687703.1"/>
    </source>
</evidence>
<dbReference type="PROSITE" id="PS50056">
    <property type="entry name" value="TYR_PHOSPHATASE_2"/>
    <property type="match status" value="1"/>
</dbReference>
<dbReference type="PROSITE" id="PS00383">
    <property type="entry name" value="TYR_PHOSPHATASE_1"/>
    <property type="match status" value="1"/>
</dbReference>
<evidence type="ECO:0000259" key="8">
    <source>
        <dbReference type="PROSITE" id="PS50056"/>
    </source>
</evidence>
<feature type="domain" description="Tyrosine-protein phosphatase" evidence="7">
    <location>
        <begin position="10"/>
        <end position="148"/>
    </location>
</feature>
<comment type="caution">
    <text evidence="9">The sequence shown here is derived from an EMBL/GenBank/DDBJ whole genome shotgun (WGS) entry which is preliminary data.</text>
</comment>
<dbReference type="CDD" id="cd14498">
    <property type="entry name" value="DSP"/>
    <property type="match status" value="1"/>
</dbReference>
<evidence type="ECO:0000256" key="5">
    <source>
        <dbReference type="ARBA" id="ARBA00048336"/>
    </source>
</evidence>
<keyword evidence="10" id="KW-1185">Reference proteome</keyword>